<dbReference type="PhylomeDB" id="A0A068UXD8"/>
<evidence type="ECO:0000256" key="6">
    <source>
        <dbReference type="ARBA" id="ARBA00023002"/>
    </source>
</evidence>
<gene>
    <name evidence="12" type="ORF">GSCOC_T00037627001</name>
</gene>
<keyword evidence="6 11" id="KW-0560">Oxidoreductase</keyword>
<evidence type="ECO:0000256" key="9">
    <source>
        <dbReference type="ARBA" id="ARBA00023136"/>
    </source>
</evidence>
<dbReference type="InterPro" id="IPR017972">
    <property type="entry name" value="Cyt_P450_CS"/>
</dbReference>
<evidence type="ECO:0000313" key="13">
    <source>
        <dbReference type="Proteomes" id="UP000295252"/>
    </source>
</evidence>
<dbReference type="GO" id="GO:0016705">
    <property type="term" value="F:oxidoreductase activity, acting on paired donors, with incorporation or reduction of molecular oxygen"/>
    <property type="evidence" value="ECO:0007669"/>
    <property type="project" value="InterPro"/>
</dbReference>
<keyword evidence="13" id="KW-1185">Reference proteome</keyword>
<feature type="binding site" description="axial binding residue" evidence="10">
    <location>
        <position position="67"/>
    </location>
    <ligand>
        <name>heme</name>
        <dbReference type="ChEBI" id="CHEBI:30413"/>
    </ligand>
    <ligandPart>
        <name>Fe</name>
        <dbReference type="ChEBI" id="CHEBI:18248"/>
    </ligandPart>
</feature>
<comment type="similarity">
    <text evidence="3 11">Belongs to the cytochrome P450 family.</text>
</comment>
<dbReference type="SUPFAM" id="SSF48264">
    <property type="entry name" value="Cytochrome P450"/>
    <property type="match status" value="1"/>
</dbReference>
<dbReference type="PANTHER" id="PTHR47943:SF2">
    <property type="entry name" value="CYTOCHROME P450"/>
    <property type="match status" value="1"/>
</dbReference>
<dbReference type="OrthoDB" id="2789670at2759"/>
<evidence type="ECO:0000256" key="10">
    <source>
        <dbReference type="PIRSR" id="PIRSR602401-1"/>
    </source>
</evidence>
<sequence>MEDCTVNGFHIQKNSRVIINVWTIGRDPIGQLDNPEKFIPERFIGSNVDVKGHDFQFLPFGSGRRGCPGMQLGLTVVSLLVAQLVHCFYWELPNGMLPSDLDMTEDFGLVVSKAKHLMAVPTY</sequence>
<evidence type="ECO:0000256" key="7">
    <source>
        <dbReference type="ARBA" id="ARBA00023004"/>
    </source>
</evidence>
<dbReference type="EMBL" id="HG739155">
    <property type="protein sequence ID" value="CDP12929.1"/>
    <property type="molecule type" value="Genomic_DNA"/>
</dbReference>
<keyword evidence="7 10" id="KW-0408">Iron</keyword>
<dbReference type="GO" id="GO:0020037">
    <property type="term" value="F:heme binding"/>
    <property type="evidence" value="ECO:0007669"/>
    <property type="project" value="InterPro"/>
</dbReference>
<evidence type="ECO:0000256" key="11">
    <source>
        <dbReference type="RuleBase" id="RU000461"/>
    </source>
</evidence>
<dbReference type="STRING" id="49390.A0A068UXD8"/>
<dbReference type="PANTHER" id="PTHR47943">
    <property type="entry name" value="CYTOCHROME P450 93A3-LIKE"/>
    <property type="match status" value="1"/>
</dbReference>
<evidence type="ECO:0000256" key="1">
    <source>
        <dbReference type="ARBA" id="ARBA00001971"/>
    </source>
</evidence>
<evidence type="ECO:0000256" key="5">
    <source>
        <dbReference type="ARBA" id="ARBA00022723"/>
    </source>
</evidence>
<keyword evidence="4 10" id="KW-0349">Heme</keyword>
<dbReference type="PROSITE" id="PS00086">
    <property type="entry name" value="CYTOCHROME_P450"/>
    <property type="match status" value="1"/>
</dbReference>
<keyword evidence="9" id="KW-0472">Membrane</keyword>
<dbReference type="GO" id="GO:0016020">
    <property type="term" value="C:membrane"/>
    <property type="evidence" value="ECO:0007669"/>
    <property type="project" value="UniProtKB-SubCell"/>
</dbReference>
<evidence type="ECO:0000256" key="2">
    <source>
        <dbReference type="ARBA" id="ARBA00004370"/>
    </source>
</evidence>
<dbReference type="InParanoid" id="A0A068UXD8"/>
<dbReference type="InterPro" id="IPR002401">
    <property type="entry name" value="Cyt_P450_E_grp-I"/>
</dbReference>
<comment type="subcellular location">
    <subcellularLocation>
        <location evidence="2">Membrane</location>
    </subcellularLocation>
</comment>
<proteinExistence type="inferred from homology"/>
<dbReference type="Gene3D" id="1.10.630.10">
    <property type="entry name" value="Cytochrome P450"/>
    <property type="match status" value="1"/>
</dbReference>
<evidence type="ECO:0000313" key="12">
    <source>
        <dbReference type="EMBL" id="CDP12929.1"/>
    </source>
</evidence>
<dbReference type="PRINTS" id="PR00463">
    <property type="entry name" value="EP450I"/>
</dbReference>
<protein>
    <recommendedName>
        <fullName evidence="14">Cytochrome P450</fullName>
    </recommendedName>
</protein>
<evidence type="ECO:0000256" key="3">
    <source>
        <dbReference type="ARBA" id="ARBA00010617"/>
    </source>
</evidence>
<dbReference type="OMA" id="WELSIGV"/>
<evidence type="ECO:0000256" key="8">
    <source>
        <dbReference type="ARBA" id="ARBA00023033"/>
    </source>
</evidence>
<dbReference type="InterPro" id="IPR001128">
    <property type="entry name" value="Cyt_P450"/>
</dbReference>
<dbReference type="Gramene" id="CDP12929">
    <property type="protein sequence ID" value="CDP12929"/>
    <property type="gene ID" value="GSCOC_T00037627001"/>
</dbReference>
<dbReference type="InterPro" id="IPR036396">
    <property type="entry name" value="Cyt_P450_sf"/>
</dbReference>
<dbReference type="GO" id="GO:0005506">
    <property type="term" value="F:iron ion binding"/>
    <property type="evidence" value="ECO:0007669"/>
    <property type="project" value="InterPro"/>
</dbReference>
<dbReference type="Pfam" id="PF00067">
    <property type="entry name" value="p450"/>
    <property type="match status" value="1"/>
</dbReference>
<dbReference type="Proteomes" id="UP000295252">
    <property type="component" value="Chromosome IX"/>
</dbReference>
<dbReference type="GO" id="GO:0004497">
    <property type="term" value="F:monooxygenase activity"/>
    <property type="evidence" value="ECO:0007669"/>
    <property type="project" value="UniProtKB-KW"/>
</dbReference>
<reference evidence="13" key="1">
    <citation type="journal article" date="2014" name="Science">
        <title>The coffee genome provides insight into the convergent evolution of caffeine biosynthesis.</title>
        <authorList>
            <person name="Denoeud F."/>
            <person name="Carretero-Paulet L."/>
            <person name="Dereeper A."/>
            <person name="Droc G."/>
            <person name="Guyot R."/>
            <person name="Pietrella M."/>
            <person name="Zheng C."/>
            <person name="Alberti A."/>
            <person name="Anthony F."/>
            <person name="Aprea G."/>
            <person name="Aury J.M."/>
            <person name="Bento P."/>
            <person name="Bernard M."/>
            <person name="Bocs S."/>
            <person name="Campa C."/>
            <person name="Cenci A."/>
            <person name="Combes M.C."/>
            <person name="Crouzillat D."/>
            <person name="Da Silva C."/>
            <person name="Daddiego L."/>
            <person name="De Bellis F."/>
            <person name="Dussert S."/>
            <person name="Garsmeur O."/>
            <person name="Gayraud T."/>
            <person name="Guignon V."/>
            <person name="Jahn K."/>
            <person name="Jamilloux V."/>
            <person name="Joet T."/>
            <person name="Labadie K."/>
            <person name="Lan T."/>
            <person name="Leclercq J."/>
            <person name="Lepelley M."/>
            <person name="Leroy T."/>
            <person name="Li L.T."/>
            <person name="Librado P."/>
            <person name="Lopez L."/>
            <person name="Munoz A."/>
            <person name="Noel B."/>
            <person name="Pallavicini A."/>
            <person name="Perrotta G."/>
            <person name="Poncet V."/>
            <person name="Pot D."/>
            <person name="Priyono X."/>
            <person name="Rigoreau M."/>
            <person name="Rouard M."/>
            <person name="Rozas J."/>
            <person name="Tranchant-Dubreuil C."/>
            <person name="VanBuren R."/>
            <person name="Zhang Q."/>
            <person name="Andrade A.C."/>
            <person name="Argout X."/>
            <person name="Bertrand B."/>
            <person name="de Kochko A."/>
            <person name="Graziosi G."/>
            <person name="Henry R.J."/>
            <person name="Jayarama X."/>
            <person name="Ming R."/>
            <person name="Nagai C."/>
            <person name="Rounsley S."/>
            <person name="Sankoff D."/>
            <person name="Giuliano G."/>
            <person name="Albert V.A."/>
            <person name="Wincker P."/>
            <person name="Lashermes P."/>
        </authorList>
    </citation>
    <scope>NUCLEOTIDE SEQUENCE [LARGE SCALE GENOMIC DNA]</scope>
    <source>
        <strain evidence="13">cv. DH200-94</strain>
    </source>
</reference>
<dbReference type="AlphaFoldDB" id="A0A068UXD8"/>
<evidence type="ECO:0008006" key="14">
    <source>
        <dbReference type="Google" id="ProtNLM"/>
    </source>
</evidence>
<keyword evidence="5 10" id="KW-0479">Metal-binding</keyword>
<comment type="cofactor">
    <cofactor evidence="1 10">
        <name>heme</name>
        <dbReference type="ChEBI" id="CHEBI:30413"/>
    </cofactor>
</comment>
<accession>A0A068UXD8</accession>
<name>A0A068UXD8_COFCA</name>
<organism evidence="12 13">
    <name type="scientific">Coffea canephora</name>
    <name type="common">Robusta coffee</name>
    <dbReference type="NCBI Taxonomy" id="49390"/>
    <lineage>
        <taxon>Eukaryota</taxon>
        <taxon>Viridiplantae</taxon>
        <taxon>Streptophyta</taxon>
        <taxon>Embryophyta</taxon>
        <taxon>Tracheophyta</taxon>
        <taxon>Spermatophyta</taxon>
        <taxon>Magnoliopsida</taxon>
        <taxon>eudicotyledons</taxon>
        <taxon>Gunneridae</taxon>
        <taxon>Pentapetalae</taxon>
        <taxon>asterids</taxon>
        <taxon>lamiids</taxon>
        <taxon>Gentianales</taxon>
        <taxon>Rubiaceae</taxon>
        <taxon>Ixoroideae</taxon>
        <taxon>Gardenieae complex</taxon>
        <taxon>Bertiereae - Coffeeae clade</taxon>
        <taxon>Coffeeae</taxon>
        <taxon>Coffea</taxon>
    </lineage>
</organism>
<evidence type="ECO:0000256" key="4">
    <source>
        <dbReference type="ARBA" id="ARBA00022617"/>
    </source>
</evidence>
<keyword evidence="8 11" id="KW-0503">Monooxygenase</keyword>